<keyword evidence="2" id="KW-1185">Reference proteome</keyword>
<gene>
    <name evidence="1" type="ORF">BDV98DRAFT_217112</name>
</gene>
<evidence type="ECO:0000313" key="2">
    <source>
        <dbReference type="Proteomes" id="UP000305067"/>
    </source>
</evidence>
<reference evidence="1 2" key="1">
    <citation type="journal article" date="2019" name="Nat. Ecol. Evol.">
        <title>Megaphylogeny resolves global patterns of mushroom evolution.</title>
        <authorList>
            <person name="Varga T."/>
            <person name="Krizsan K."/>
            <person name="Foldi C."/>
            <person name="Dima B."/>
            <person name="Sanchez-Garcia M."/>
            <person name="Sanchez-Ramirez S."/>
            <person name="Szollosi G.J."/>
            <person name="Szarkandi J.G."/>
            <person name="Papp V."/>
            <person name="Albert L."/>
            <person name="Andreopoulos W."/>
            <person name="Angelini C."/>
            <person name="Antonin V."/>
            <person name="Barry K.W."/>
            <person name="Bougher N.L."/>
            <person name="Buchanan P."/>
            <person name="Buyck B."/>
            <person name="Bense V."/>
            <person name="Catcheside P."/>
            <person name="Chovatia M."/>
            <person name="Cooper J."/>
            <person name="Damon W."/>
            <person name="Desjardin D."/>
            <person name="Finy P."/>
            <person name="Geml J."/>
            <person name="Haridas S."/>
            <person name="Hughes K."/>
            <person name="Justo A."/>
            <person name="Karasinski D."/>
            <person name="Kautmanova I."/>
            <person name="Kiss B."/>
            <person name="Kocsube S."/>
            <person name="Kotiranta H."/>
            <person name="LaButti K.M."/>
            <person name="Lechner B.E."/>
            <person name="Liimatainen K."/>
            <person name="Lipzen A."/>
            <person name="Lukacs Z."/>
            <person name="Mihaltcheva S."/>
            <person name="Morgado L.N."/>
            <person name="Niskanen T."/>
            <person name="Noordeloos M.E."/>
            <person name="Ohm R.A."/>
            <person name="Ortiz-Santana B."/>
            <person name="Ovrebo C."/>
            <person name="Racz N."/>
            <person name="Riley R."/>
            <person name="Savchenko A."/>
            <person name="Shiryaev A."/>
            <person name="Soop K."/>
            <person name="Spirin V."/>
            <person name="Szebenyi C."/>
            <person name="Tomsovsky M."/>
            <person name="Tulloss R.E."/>
            <person name="Uehling J."/>
            <person name="Grigoriev I.V."/>
            <person name="Vagvolgyi C."/>
            <person name="Papp T."/>
            <person name="Martin F.M."/>
            <person name="Miettinen O."/>
            <person name="Hibbett D.S."/>
            <person name="Nagy L.G."/>
        </authorList>
    </citation>
    <scope>NUCLEOTIDE SEQUENCE [LARGE SCALE GENOMIC DNA]</scope>
    <source>
        <strain evidence="1 2">CBS 309.79</strain>
    </source>
</reference>
<dbReference type="Proteomes" id="UP000305067">
    <property type="component" value="Unassembled WGS sequence"/>
</dbReference>
<accession>A0A5C3Q8Y0</accession>
<proteinExistence type="predicted"/>
<dbReference type="AlphaFoldDB" id="A0A5C3Q8Y0"/>
<sequence>MRVPVSFALQLCRNEHSTLYHHMSALRAFLSHTPTCRLLPAAITLVVGNELYSVRSSAPHAHCPSTSDRTSLIGHGWIWAVTMALGQRLADGLPGHNPGPHANAVRFPEISGYTSLLCVGWTKTVAARATGPGLPQRDGEYHNMSITNSRSRLISPCHLGDGK</sequence>
<protein>
    <submittedName>
        <fullName evidence="1">Uncharacterized protein</fullName>
    </submittedName>
</protein>
<name>A0A5C3Q8Y0_9AGAR</name>
<dbReference type="EMBL" id="ML178842">
    <property type="protein sequence ID" value="TFK98026.1"/>
    <property type="molecule type" value="Genomic_DNA"/>
</dbReference>
<organism evidence="1 2">
    <name type="scientific">Pterulicium gracile</name>
    <dbReference type="NCBI Taxonomy" id="1884261"/>
    <lineage>
        <taxon>Eukaryota</taxon>
        <taxon>Fungi</taxon>
        <taxon>Dikarya</taxon>
        <taxon>Basidiomycota</taxon>
        <taxon>Agaricomycotina</taxon>
        <taxon>Agaricomycetes</taxon>
        <taxon>Agaricomycetidae</taxon>
        <taxon>Agaricales</taxon>
        <taxon>Pleurotineae</taxon>
        <taxon>Pterulaceae</taxon>
        <taxon>Pterulicium</taxon>
    </lineage>
</organism>
<evidence type="ECO:0000313" key="1">
    <source>
        <dbReference type="EMBL" id="TFK98026.1"/>
    </source>
</evidence>